<dbReference type="EMBL" id="BSXN01005103">
    <property type="protein sequence ID" value="GME82340.1"/>
    <property type="molecule type" value="Genomic_DNA"/>
</dbReference>
<evidence type="ECO:0000313" key="2">
    <source>
        <dbReference type="EMBL" id="GME82340.1"/>
    </source>
</evidence>
<comment type="caution">
    <text evidence="2">The sequence shown here is derived from an EMBL/GenBank/DDBJ whole genome shotgun (WGS) entry which is preliminary data.</text>
</comment>
<organism evidence="2 3">
    <name type="scientific">Candida boidinii</name>
    <name type="common">Yeast</name>
    <dbReference type="NCBI Taxonomy" id="5477"/>
    <lineage>
        <taxon>Eukaryota</taxon>
        <taxon>Fungi</taxon>
        <taxon>Dikarya</taxon>
        <taxon>Ascomycota</taxon>
        <taxon>Saccharomycotina</taxon>
        <taxon>Pichiomycetes</taxon>
        <taxon>Pichiales</taxon>
        <taxon>Pichiaceae</taxon>
        <taxon>Ogataea</taxon>
        <taxon>Ogataea/Candida clade</taxon>
    </lineage>
</organism>
<feature type="region of interest" description="Disordered" evidence="1">
    <location>
        <begin position="59"/>
        <end position="126"/>
    </location>
</feature>
<reference evidence="2" key="1">
    <citation type="submission" date="2023-04" db="EMBL/GenBank/DDBJ databases">
        <title>Candida boidinii NBRC 10035.</title>
        <authorList>
            <person name="Ichikawa N."/>
            <person name="Sato H."/>
            <person name="Tonouchi N."/>
        </authorList>
    </citation>
    <scope>NUCLEOTIDE SEQUENCE</scope>
    <source>
        <strain evidence="2">NBRC 10035</strain>
    </source>
</reference>
<evidence type="ECO:0000313" key="3">
    <source>
        <dbReference type="Proteomes" id="UP001165120"/>
    </source>
</evidence>
<gene>
    <name evidence="2" type="ORF">Cboi02_000676200</name>
</gene>
<feature type="compositionally biased region" description="Low complexity" evidence="1">
    <location>
        <begin position="63"/>
        <end position="87"/>
    </location>
</feature>
<evidence type="ECO:0000256" key="1">
    <source>
        <dbReference type="SAM" id="MobiDB-lite"/>
    </source>
</evidence>
<protein>
    <submittedName>
        <fullName evidence="2">Unnamed protein product</fullName>
    </submittedName>
</protein>
<name>A0A9W6WKY5_CANBO</name>
<sequence length="175" mass="19329">MPTFDQNQLNSTASQNMLSSPINSSNISQVLNWEQNLNYPSISFNNRRASYAAEKYINAQPDSNSNNNNNNNNNSSSNGNNNNGNSNFLTDNSFNNYNPNKASLQGQQRAFSVSGQTSSQPQMPPFNQRRQSIWGNDNEASNNISNNNTNTVDITSANASNFNSTPEIIICLLHL</sequence>
<keyword evidence="3" id="KW-1185">Reference proteome</keyword>
<accession>A0A9W6WKY5</accession>
<dbReference type="AlphaFoldDB" id="A0A9W6WKY5"/>
<proteinExistence type="predicted"/>
<feature type="region of interest" description="Disordered" evidence="1">
    <location>
        <begin position="1"/>
        <end position="21"/>
    </location>
</feature>
<dbReference type="Proteomes" id="UP001165120">
    <property type="component" value="Unassembled WGS sequence"/>
</dbReference>
<feature type="compositionally biased region" description="Polar residues" evidence="1">
    <location>
        <begin position="88"/>
        <end position="121"/>
    </location>
</feature>